<dbReference type="PANTHER" id="PTHR43280:SF32">
    <property type="entry name" value="TRANSCRIPTIONAL REGULATORY PROTEIN"/>
    <property type="match status" value="1"/>
</dbReference>
<name>U3CEA1_9VIBR</name>
<dbReference type="STRING" id="1219080.VEZ01S_19_00080"/>
<dbReference type="InterPro" id="IPR009057">
    <property type="entry name" value="Homeodomain-like_sf"/>
</dbReference>
<evidence type="ECO:0000256" key="1">
    <source>
        <dbReference type="ARBA" id="ARBA00023015"/>
    </source>
</evidence>
<dbReference type="PRINTS" id="PR00032">
    <property type="entry name" value="HTHARAC"/>
</dbReference>
<keyword evidence="3" id="KW-0010">Activator</keyword>
<dbReference type="InterPro" id="IPR020449">
    <property type="entry name" value="Tscrpt_reg_AraC-type_HTH"/>
</dbReference>
<dbReference type="Proteomes" id="UP000016562">
    <property type="component" value="Unassembled WGS sequence"/>
</dbReference>
<gene>
    <name evidence="6" type="ORF">VEZ01S_19_00080</name>
</gene>
<keyword evidence="1" id="KW-0805">Transcription regulation</keyword>
<feature type="domain" description="HTH araC/xylS-type" evidence="5">
    <location>
        <begin position="174"/>
        <end position="272"/>
    </location>
</feature>
<dbReference type="InterPro" id="IPR018060">
    <property type="entry name" value="HTH_AraC"/>
</dbReference>
<reference evidence="6 7" key="1">
    <citation type="submission" date="2013-09" db="EMBL/GenBank/DDBJ databases">
        <title>Whole genome shotgun sequence of Vibrio ezurae NBRC 102218.</title>
        <authorList>
            <person name="Yoshida I."/>
            <person name="Hosoyama A."/>
            <person name="Numata M."/>
            <person name="Hashimoto M."/>
            <person name="Hosoyama Y."/>
            <person name="Tsuchikane K."/>
            <person name="Noguchi M."/>
            <person name="Hirakata S."/>
            <person name="Ichikawa N."/>
            <person name="Ohji S."/>
            <person name="Yamazoe A."/>
            <person name="Fujita N."/>
        </authorList>
    </citation>
    <scope>NUCLEOTIDE SEQUENCE [LARGE SCALE GENOMIC DNA]</scope>
    <source>
        <strain evidence="6 7">NBRC 102218</strain>
    </source>
</reference>
<sequence length="275" mass="31955">MVPSKIIPKGRGAKVLNIQGHEPDGIWLPHRHDYYEVMWSLESHGHHSIDFIQYPLAKNRVFLISPDQVHDARQLKGGLRVVAFKSELFEHTTRQQATMFTLGFDKAFQVPYLDLDEQGALQLNKLWQLLEEADQEQNSALLESLLSSYLLYLCRYKQDTSLSSEPRALDPRVLKIESLIEQHYRSYKRCDFYAATINLTAKRTNELMRNSRGRTVTTSIINRVCLEAKRELTFTTKPVQTIAQQLGYEDSSYFSRLFKNQEGCSPTDYRLKMFK</sequence>
<dbReference type="SUPFAM" id="SSF46689">
    <property type="entry name" value="Homeodomain-like"/>
    <property type="match status" value="1"/>
</dbReference>
<dbReference type="RefSeq" id="WP_021713303.1">
    <property type="nucleotide sequence ID" value="NZ_BATM01000019.1"/>
</dbReference>
<evidence type="ECO:0000256" key="2">
    <source>
        <dbReference type="ARBA" id="ARBA00023125"/>
    </source>
</evidence>
<dbReference type="GO" id="GO:0003700">
    <property type="term" value="F:DNA-binding transcription factor activity"/>
    <property type="evidence" value="ECO:0007669"/>
    <property type="project" value="InterPro"/>
</dbReference>
<organism evidence="6 7">
    <name type="scientific">Vibrio ezurae NBRC 102218</name>
    <dbReference type="NCBI Taxonomy" id="1219080"/>
    <lineage>
        <taxon>Bacteria</taxon>
        <taxon>Pseudomonadati</taxon>
        <taxon>Pseudomonadota</taxon>
        <taxon>Gammaproteobacteria</taxon>
        <taxon>Vibrionales</taxon>
        <taxon>Vibrionaceae</taxon>
        <taxon>Vibrio</taxon>
    </lineage>
</organism>
<dbReference type="EMBL" id="BATM01000019">
    <property type="protein sequence ID" value="GAD79594.1"/>
    <property type="molecule type" value="Genomic_DNA"/>
</dbReference>
<dbReference type="InterPro" id="IPR037923">
    <property type="entry name" value="HTH-like"/>
</dbReference>
<dbReference type="Pfam" id="PF02311">
    <property type="entry name" value="AraC_binding"/>
    <property type="match status" value="1"/>
</dbReference>
<evidence type="ECO:0000313" key="6">
    <source>
        <dbReference type="EMBL" id="GAD79594.1"/>
    </source>
</evidence>
<keyword evidence="4" id="KW-0804">Transcription</keyword>
<dbReference type="OrthoDB" id="9814125at2"/>
<dbReference type="SMART" id="SM00342">
    <property type="entry name" value="HTH_ARAC"/>
    <property type="match status" value="1"/>
</dbReference>
<dbReference type="InterPro" id="IPR003313">
    <property type="entry name" value="AraC-bd"/>
</dbReference>
<evidence type="ECO:0000313" key="7">
    <source>
        <dbReference type="Proteomes" id="UP000016562"/>
    </source>
</evidence>
<dbReference type="Pfam" id="PF12833">
    <property type="entry name" value="HTH_18"/>
    <property type="match status" value="1"/>
</dbReference>
<proteinExistence type="predicted"/>
<dbReference type="AlphaFoldDB" id="U3CEA1"/>
<protein>
    <submittedName>
        <fullName evidence="6">Putative AraC family transcriptional regulator</fullName>
    </submittedName>
</protein>
<comment type="caution">
    <text evidence="6">The sequence shown here is derived from an EMBL/GenBank/DDBJ whole genome shotgun (WGS) entry which is preliminary data.</text>
</comment>
<dbReference type="SUPFAM" id="SSF51215">
    <property type="entry name" value="Regulatory protein AraC"/>
    <property type="match status" value="1"/>
</dbReference>
<evidence type="ECO:0000259" key="5">
    <source>
        <dbReference type="PROSITE" id="PS01124"/>
    </source>
</evidence>
<dbReference type="PROSITE" id="PS01124">
    <property type="entry name" value="HTH_ARAC_FAMILY_2"/>
    <property type="match status" value="1"/>
</dbReference>
<keyword evidence="2" id="KW-0238">DNA-binding</keyword>
<dbReference type="GO" id="GO:0043565">
    <property type="term" value="F:sequence-specific DNA binding"/>
    <property type="evidence" value="ECO:0007669"/>
    <property type="project" value="InterPro"/>
</dbReference>
<evidence type="ECO:0000256" key="4">
    <source>
        <dbReference type="ARBA" id="ARBA00023163"/>
    </source>
</evidence>
<keyword evidence="7" id="KW-1185">Reference proteome</keyword>
<accession>U3CEA1</accession>
<evidence type="ECO:0000256" key="3">
    <source>
        <dbReference type="ARBA" id="ARBA00023159"/>
    </source>
</evidence>
<dbReference type="Gene3D" id="1.10.10.60">
    <property type="entry name" value="Homeodomain-like"/>
    <property type="match status" value="1"/>
</dbReference>
<dbReference type="eggNOG" id="COG2207">
    <property type="taxonomic scope" value="Bacteria"/>
</dbReference>
<dbReference type="PANTHER" id="PTHR43280">
    <property type="entry name" value="ARAC-FAMILY TRANSCRIPTIONAL REGULATOR"/>
    <property type="match status" value="1"/>
</dbReference>